<evidence type="ECO:0000256" key="1">
    <source>
        <dbReference type="SAM" id="MobiDB-lite"/>
    </source>
</evidence>
<feature type="region of interest" description="Disordered" evidence="1">
    <location>
        <begin position="584"/>
        <end position="652"/>
    </location>
</feature>
<keyword evidence="3" id="KW-1185">Reference proteome</keyword>
<sequence>MFFWLASTNQQGKFAERFKYDVISSTLLATSVTATPLSSHVLRRSFSPDPTLPGQLVHTEKFHAPSSPLVAYTLLVLVALVAVSQQYYFCAALIIGLSVFFANLRYASNARNDEVETLDALNGLKEAGSVWDSTVNESITILEREERSAYSGATTPSSPSSPLRVALHSSLLTTQAQCDNVRTVLAALTSPRELSQLSEMYAPASPVKASFSLSREGSIRDRTVSLTELPSEITTTDKRATWNGSYASLAGIDPISTQMRRRRSQRRSDVTAMMMQDSISTSVSAPATPSQPYLAGVEEDSEPVSPTERASGEHFGVAALGLRRKRQMRGLEALHLTGKRSTPSMRAPLASVPSRLTTLQPPRHQQVHPLSLSALHHALQGALAAKRYACAHLLALRFDEDDDASYWEDVRAVIALLASALTDAGTRLGAALDDAAREREREEQPTPNMENSDDALSPERRASLALPPLIQHQQPLSTEALRRTHQPRTSMSFAPMPSDLARFAAHVDTLSSALDDAREHLQKCVSALHEDPLREREPADSSFDPLQEPPALLAFDNVRRELGLAIRECERGRSALTDVFATRRSTTRHRRHMSDEDDGSLPALAPDNEIGSSGESDDRPDGYGLPATPHASPPVSPHATAMFSSRRSREMGVNGEGLETVGVEDDDATAHLLLGATARALVPPGIEQVFEADTDGAGGFVRPRAKLSREERIRLSKVRRARGVTSLNLFGEGVVGVNEEDDDSGVPTLDAGRGNKGWGPGGEVVQELKDVIWKVGERRRRMVEGSGSGPVLISEETPLESTPLDQ</sequence>
<organism evidence="2 3">
    <name type="scientific">Rickenella mellea</name>
    <dbReference type="NCBI Taxonomy" id="50990"/>
    <lineage>
        <taxon>Eukaryota</taxon>
        <taxon>Fungi</taxon>
        <taxon>Dikarya</taxon>
        <taxon>Basidiomycota</taxon>
        <taxon>Agaricomycotina</taxon>
        <taxon>Agaricomycetes</taxon>
        <taxon>Hymenochaetales</taxon>
        <taxon>Rickenellaceae</taxon>
        <taxon>Rickenella</taxon>
    </lineage>
</organism>
<proteinExistence type="predicted"/>
<feature type="region of interest" description="Disordered" evidence="1">
    <location>
        <begin position="741"/>
        <end position="760"/>
    </location>
</feature>
<accession>A0A4Y7QHS1</accession>
<gene>
    <name evidence="2" type="ORF">BD410DRAFT_800466</name>
</gene>
<feature type="region of interest" description="Disordered" evidence="1">
    <location>
        <begin position="784"/>
        <end position="806"/>
    </location>
</feature>
<feature type="region of interest" description="Disordered" evidence="1">
    <location>
        <begin position="279"/>
        <end position="310"/>
    </location>
</feature>
<dbReference type="VEuPathDB" id="FungiDB:BD410DRAFT_800466"/>
<feature type="region of interest" description="Disordered" evidence="1">
    <location>
        <begin position="435"/>
        <end position="457"/>
    </location>
</feature>
<name>A0A4Y7QHS1_9AGAM</name>
<dbReference type="Proteomes" id="UP000294933">
    <property type="component" value="Unassembled WGS sequence"/>
</dbReference>
<dbReference type="OrthoDB" id="21151at2759"/>
<dbReference type="EMBL" id="ML170161">
    <property type="protein sequence ID" value="TDL26652.1"/>
    <property type="molecule type" value="Genomic_DNA"/>
</dbReference>
<dbReference type="STRING" id="50990.A0A4Y7QHS1"/>
<feature type="compositionally biased region" description="Polar residues" evidence="1">
    <location>
        <begin position="279"/>
        <end position="291"/>
    </location>
</feature>
<reference evidence="2 3" key="1">
    <citation type="submission" date="2018-06" db="EMBL/GenBank/DDBJ databases">
        <title>A transcriptomic atlas of mushroom development highlights an independent origin of complex multicellularity.</title>
        <authorList>
            <consortium name="DOE Joint Genome Institute"/>
            <person name="Krizsan K."/>
            <person name="Almasi E."/>
            <person name="Merenyi Z."/>
            <person name="Sahu N."/>
            <person name="Viragh M."/>
            <person name="Koszo T."/>
            <person name="Mondo S."/>
            <person name="Kiss B."/>
            <person name="Balint B."/>
            <person name="Kues U."/>
            <person name="Barry K."/>
            <person name="Hegedus J.C."/>
            <person name="Henrissat B."/>
            <person name="Johnson J."/>
            <person name="Lipzen A."/>
            <person name="Ohm R."/>
            <person name="Nagy I."/>
            <person name="Pangilinan J."/>
            <person name="Yan J."/>
            <person name="Xiong Y."/>
            <person name="Grigoriev I.V."/>
            <person name="Hibbett D.S."/>
            <person name="Nagy L.G."/>
        </authorList>
    </citation>
    <scope>NUCLEOTIDE SEQUENCE [LARGE SCALE GENOMIC DNA]</scope>
    <source>
        <strain evidence="2 3">SZMC22713</strain>
    </source>
</reference>
<evidence type="ECO:0000313" key="2">
    <source>
        <dbReference type="EMBL" id="TDL26652.1"/>
    </source>
</evidence>
<feature type="compositionally biased region" description="Basic and acidic residues" evidence="1">
    <location>
        <begin position="435"/>
        <end position="444"/>
    </location>
</feature>
<evidence type="ECO:0000313" key="3">
    <source>
        <dbReference type="Proteomes" id="UP000294933"/>
    </source>
</evidence>
<protein>
    <submittedName>
        <fullName evidence="2">Uncharacterized protein</fullName>
    </submittedName>
</protein>
<dbReference type="AlphaFoldDB" id="A0A4Y7QHS1"/>